<comment type="caution">
    <text evidence="2">The sequence shown here is derived from an EMBL/GenBank/DDBJ whole genome shotgun (WGS) entry which is preliminary data.</text>
</comment>
<proteinExistence type="predicted"/>
<keyword evidence="1" id="KW-0812">Transmembrane</keyword>
<reference evidence="2" key="1">
    <citation type="submission" date="2023-05" db="EMBL/GenBank/DDBJ databases">
        <title>Anaerotaeda fermentans gen. nov., sp. nov., a novel anaerobic planctomycete of the new family within the order Sedimentisphaerales isolated from Taman Peninsula, Russia.</title>
        <authorList>
            <person name="Khomyakova M.A."/>
            <person name="Merkel A.Y."/>
            <person name="Slobodkin A.I."/>
        </authorList>
    </citation>
    <scope>NUCLEOTIDE SEQUENCE</scope>
    <source>
        <strain evidence="2">M17dextr</strain>
    </source>
</reference>
<dbReference type="Proteomes" id="UP001431776">
    <property type="component" value="Unassembled WGS sequence"/>
</dbReference>
<protein>
    <submittedName>
        <fullName evidence="2">Uncharacterized protein</fullName>
    </submittedName>
</protein>
<evidence type="ECO:0000256" key="1">
    <source>
        <dbReference type="SAM" id="Phobius"/>
    </source>
</evidence>
<keyword evidence="3" id="KW-1185">Reference proteome</keyword>
<evidence type="ECO:0000313" key="2">
    <source>
        <dbReference type="EMBL" id="MDI6449577.1"/>
    </source>
</evidence>
<dbReference type="EMBL" id="JASCXX010000011">
    <property type="protein sequence ID" value="MDI6449577.1"/>
    <property type="molecule type" value="Genomic_DNA"/>
</dbReference>
<feature type="transmembrane region" description="Helical" evidence="1">
    <location>
        <begin position="31"/>
        <end position="53"/>
    </location>
</feature>
<name>A0AAW6TYZ1_9BACT</name>
<dbReference type="AlphaFoldDB" id="A0AAW6TYZ1"/>
<feature type="transmembrane region" description="Helical" evidence="1">
    <location>
        <begin position="68"/>
        <end position="90"/>
    </location>
</feature>
<dbReference type="RefSeq" id="WP_349244983.1">
    <property type="nucleotide sequence ID" value="NZ_JASCXX010000011.1"/>
</dbReference>
<gene>
    <name evidence="2" type="ORF">QJ522_11030</name>
</gene>
<organism evidence="2 3">
    <name type="scientific">Anaerobaca lacustris</name>
    <dbReference type="NCBI Taxonomy" id="3044600"/>
    <lineage>
        <taxon>Bacteria</taxon>
        <taxon>Pseudomonadati</taxon>
        <taxon>Planctomycetota</taxon>
        <taxon>Phycisphaerae</taxon>
        <taxon>Sedimentisphaerales</taxon>
        <taxon>Anaerobacaceae</taxon>
        <taxon>Anaerobaca</taxon>
    </lineage>
</organism>
<evidence type="ECO:0000313" key="3">
    <source>
        <dbReference type="Proteomes" id="UP001431776"/>
    </source>
</evidence>
<keyword evidence="1" id="KW-1133">Transmembrane helix</keyword>
<sequence>MGQARPCDGCRQAHNCAAVYERLGRAGGPSVALKAMVAFALPIAAFAIVLATFEHLLANAVAERSRTFVAFVVALALTVGLMRVVSLLVGRRREPH</sequence>
<keyword evidence="1" id="KW-0472">Membrane</keyword>
<accession>A0AAW6TYZ1</accession>